<dbReference type="PANTHER" id="PTHR46017:SF1">
    <property type="entry name" value="ALPHA-MANNOSIDASE 2C1"/>
    <property type="match status" value="1"/>
</dbReference>
<sequence>MIVFTFILNISTVTPYLSWGWHGGYYLTDEMGYFEALDRIFKLLEEVPEYKASFELEPYTLERMLRGEKFEVERRGRKEPRLVGWGCGGPGRWSAELLKDASRTGRIGVRLTLVSGEYVNCCQSKDAARYQGKTLILSGWIRAHRGTGAHLYIDAWDEKGYIPGSSLISEKVPPDGRWHFVEIRFRVPEGARTIFPQAKIAGDAGVADFDDLSLKIEETGEELLFNGGFEITKVPSLKDLERLKRLRELVEEGRVEIVGGAYTQPIAFTIGSESVIRQFVLGCKAVEEALGVPVKIYAAQEPDMVGQLPQILRGCGFSGVLYRTHWGAFGFTPSCPRNLEKVLWIGPDGTGIETVPMLEALRSEWGIKPPSPETVKELERAGVEKPLFSFLFDFTPRWVPSSE</sequence>
<dbReference type="PANTHER" id="PTHR46017">
    <property type="entry name" value="ALPHA-MANNOSIDASE 2C1"/>
    <property type="match status" value="1"/>
</dbReference>
<dbReference type="Pfam" id="PF01074">
    <property type="entry name" value="Glyco_hydro_38N"/>
    <property type="match status" value="1"/>
</dbReference>
<proteinExistence type="predicted"/>
<feature type="non-terminal residue" evidence="2">
    <location>
        <position position="403"/>
    </location>
</feature>
<dbReference type="Gene3D" id="3.20.110.10">
    <property type="entry name" value="Glycoside hydrolase 38, N terminal domain"/>
    <property type="match status" value="1"/>
</dbReference>
<name>A0A497EMA3_9CREN</name>
<reference evidence="2 3" key="1">
    <citation type="submission" date="2018-06" db="EMBL/GenBank/DDBJ databases">
        <title>Extensive metabolic versatility and redundancy in microbially diverse, dynamic hydrothermal sediments.</title>
        <authorList>
            <person name="Dombrowski N."/>
            <person name="Teske A."/>
            <person name="Baker B.J."/>
        </authorList>
    </citation>
    <scope>NUCLEOTIDE SEQUENCE [LARGE SCALE GENOMIC DNA]</scope>
    <source>
        <strain evidence="2">B66_G16</strain>
    </source>
</reference>
<dbReference type="GO" id="GO:0004559">
    <property type="term" value="F:alpha-mannosidase activity"/>
    <property type="evidence" value="ECO:0007669"/>
    <property type="project" value="InterPro"/>
</dbReference>
<protein>
    <recommendedName>
        <fullName evidence="1">Glycoside hydrolase family 38 N-terminal domain-containing protein</fullName>
    </recommendedName>
</protein>
<dbReference type="GO" id="GO:0006013">
    <property type="term" value="P:mannose metabolic process"/>
    <property type="evidence" value="ECO:0007669"/>
    <property type="project" value="InterPro"/>
</dbReference>
<evidence type="ECO:0000313" key="3">
    <source>
        <dbReference type="Proteomes" id="UP000278475"/>
    </source>
</evidence>
<dbReference type="InterPro" id="IPR011330">
    <property type="entry name" value="Glyco_hydro/deAcase_b/a-brl"/>
</dbReference>
<comment type="caution">
    <text evidence="2">The sequence shown here is derived from an EMBL/GenBank/DDBJ whole genome shotgun (WGS) entry which is preliminary data.</text>
</comment>
<accession>A0A497EMA3</accession>
<dbReference type="Gene3D" id="2.60.120.260">
    <property type="entry name" value="Galactose-binding domain-like"/>
    <property type="match status" value="1"/>
</dbReference>
<feature type="domain" description="Glycoside hydrolase family 38 N-terminal" evidence="1">
    <location>
        <begin position="242"/>
        <end position="355"/>
    </location>
</feature>
<dbReference type="GO" id="GO:0009313">
    <property type="term" value="P:oligosaccharide catabolic process"/>
    <property type="evidence" value="ECO:0007669"/>
    <property type="project" value="TreeGrafter"/>
</dbReference>
<dbReference type="InterPro" id="IPR027291">
    <property type="entry name" value="Glyco_hydro_38_N_sf"/>
</dbReference>
<evidence type="ECO:0000313" key="2">
    <source>
        <dbReference type="EMBL" id="RLE47791.1"/>
    </source>
</evidence>
<dbReference type="AlphaFoldDB" id="A0A497EMA3"/>
<dbReference type="InterPro" id="IPR000602">
    <property type="entry name" value="Glyco_hydro_38_N"/>
</dbReference>
<dbReference type="SUPFAM" id="SSF88713">
    <property type="entry name" value="Glycoside hydrolase/deacetylase"/>
    <property type="match status" value="1"/>
</dbReference>
<gene>
    <name evidence="2" type="ORF">DRJ31_08345</name>
</gene>
<dbReference type="Proteomes" id="UP000278475">
    <property type="component" value="Unassembled WGS sequence"/>
</dbReference>
<organism evidence="2 3">
    <name type="scientific">Thermoproteota archaeon</name>
    <dbReference type="NCBI Taxonomy" id="2056631"/>
    <lineage>
        <taxon>Archaea</taxon>
        <taxon>Thermoproteota</taxon>
    </lineage>
</organism>
<evidence type="ECO:0000259" key="1">
    <source>
        <dbReference type="Pfam" id="PF01074"/>
    </source>
</evidence>
<dbReference type="EMBL" id="QMQV01000106">
    <property type="protein sequence ID" value="RLE47791.1"/>
    <property type="molecule type" value="Genomic_DNA"/>
</dbReference>